<dbReference type="KEGG" id="dre:137490288"/>
<dbReference type="InterPro" id="IPR011009">
    <property type="entry name" value="Kinase-like_dom_sf"/>
</dbReference>
<dbReference type="SUPFAM" id="SSF56112">
    <property type="entry name" value="Protein kinase-like (PK-like)"/>
    <property type="match status" value="1"/>
</dbReference>
<evidence type="ECO:0000313" key="12">
    <source>
        <dbReference type="Proteomes" id="UP000000437"/>
    </source>
</evidence>
<dbReference type="Proteomes" id="UP000000437">
    <property type="component" value="Chromosome 7"/>
</dbReference>
<evidence type="ECO:0000256" key="6">
    <source>
        <dbReference type="ARBA" id="ARBA00022777"/>
    </source>
</evidence>
<evidence type="ECO:0000256" key="8">
    <source>
        <dbReference type="ARBA" id="ARBA00047899"/>
    </source>
</evidence>
<dbReference type="SMART" id="SM00220">
    <property type="entry name" value="S_TKc"/>
    <property type="match status" value="1"/>
</dbReference>
<dbReference type="RefSeq" id="XP_068074514.2">
    <property type="nucleotide sequence ID" value="XM_068218413.2"/>
</dbReference>
<dbReference type="PANTHER" id="PTHR22984">
    <property type="entry name" value="SERINE/THREONINE-PROTEIN KINASE PIM"/>
    <property type="match status" value="1"/>
</dbReference>
<dbReference type="GO" id="GO:0004674">
    <property type="term" value="F:protein serine/threonine kinase activity"/>
    <property type="evidence" value="ECO:0007669"/>
    <property type="project" value="UniProtKB-KW"/>
</dbReference>
<reference evidence="13" key="1">
    <citation type="submission" date="2025-08" db="UniProtKB">
        <authorList>
            <consortium name="RefSeq"/>
        </authorList>
    </citation>
    <scope>IDENTIFICATION</scope>
    <source>
        <strain evidence="13">Tuebingen</strain>
        <tissue evidence="13">Fibroblasts and whole tissue</tissue>
    </source>
</reference>
<gene>
    <name evidence="13" type="primary">LOC137490288</name>
</gene>
<dbReference type="InterPro" id="IPR008271">
    <property type="entry name" value="Ser/Thr_kinase_AS"/>
</dbReference>
<dbReference type="InterPro" id="IPR051138">
    <property type="entry name" value="PIM_Ser/Thr_kinase"/>
</dbReference>
<dbReference type="Gene3D" id="3.30.200.20">
    <property type="entry name" value="Phosphorylase Kinase, domain 1"/>
    <property type="match status" value="1"/>
</dbReference>
<dbReference type="AlphaFoldDB" id="A0AB32TKE5"/>
<dbReference type="PANTHER" id="PTHR22984:SF11">
    <property type="entry name" value="AURORA KINASE-RELATED"/>
    <property type="match status" value="1"/>
</dbReference>
<evidence type="ECO:0000256" key="3">
    <source>
        <dbReference type="ARBA" id="ARBA00022527"/>
    </source>
</evidence>
<dbReference type="PROSITE" id="PS00108">
    <property type="entry name" value="PROTEIN_KINASE_ST"/>
    <property type="match status" value="1"/>
</dbReference>
<evidence type="ECO:0000256" key="9">
    <source>
        <dbReference type="ARBA" id="ARBA00048679"/>
    </source>
</evidence>
<dbReference type="FunFam" id="1.10.510.10:FF:000392">
    <property type="entry name" value="Pim proto-oncogene, serine/threonine kinase,-related 152"/>
    <property type="match status" value="1"/>
</dbReference>
<keyword evidence="3 11" id="KW-0723">Serine/threonine-protein kinase</keyword>
<dbReference type="Pfam" id="PF00069">
    <property type="entry name" value="Pkinase"/>
    <property type="match status" value="1"/>
</dbReference>
<accession>A0AB32TKE5</accession>
<keyword evidence="6" id="KW-0418">Kinase</keyword>
<evidence type="ECO:0000256" key="11">
    <source>
        <dbReference type="RuleBase" id="RU000304"/>
    </source>
</evidence>
<keyword evidence="12" id="KW-1185">Reference proteome</keyword>
<keyword evidence="5 10" id="KW-0547">Nucleotide-binding</keyword>
<dbReference type="PROSITE" id="PS50011">
    <property type="entry name" value="PROTEIN_KINASE_DOM"/>
    <property type="match status" value="1"/>
</dbReference>
<evidence type="ECO:0000256" key="4">
    <source>
        <dbReference type="ARBA" id="ARBA00022679"/>
    </source>
</evidence>
<name>A0AB32TKE5_DANRE</name>
<comment type="similarity">
    <text evidence="1">Belongs to the protein kinase superfamily. CAMK Ser/Thr protein kinase family. PIM subfamily.</text>
</comment>
<comment type="catalytic activity">
    <reaction evidence="8">
        <text>L-threonyl-[protein] + ATP = O-phospho-L-threonyl-[protein] + ADP + H(+)</text>
        <dbReference type="Rhea" id="RHEA:46608"/>
        <dbReference type="Rhea" id="RHEA-COMP:11060"/>
        <dbReference type="Rhea" id="RHEA-COMP:11605"/>
        <dbReference type="ChEBI" id="CHEBI:15378"/>
        <dbReference type="ChEBI" id="CHEBI:30013"/>
        <dbReference type="ChEBI" id="CHEBI:30616"/>
        <dbReference type="ChEBI" id="CHEBI:61977"/>
        <dbReference type="ChEBI" id="CHEBI:456216"/>
        <dbReference type="EC" id="2.7.11.1"/>
    </reaction>
</comment>
<comment type="catalytic activity">
    <reaction evidence="9">
        <text>L-seryl-[protein] + ATP = O-phospho-L-seryl-[protein] + ADP + H(+)</text>
        <dbReference type="Rhea" id="RHEA:17989"/>
        <dbReference type="Rhea" id="RHEA-COMP:9863"/>
        <dbReference type="Rhea" id="RHEA-COMP:11604"/>
        <dbReference type="ChEBI" id="CHEBI:15378"/>
        <dbReference type="ChEBI" id="CHEBI:29999"/>
        <dbReference type="ChEBI" id="CHEBI:30616"/>
        <dbReference type="ChEBI" id="CHEBI:83421"/>
        <dbReference type="ChEBI" id="CHEBI:456216"/>
        <dbReference type="EC" id="2.7.11.1"/>
    </reaction>
</comment>
<dbReference type="Gene3D" id="1.10.510.10">
    <property type="entry name" value="Transferase(Phosphotransferase) domain 1"/>
    <property type="match status" value="1"/>
</dbReference>
<dbReference type="InterPro" id="IPR000719">
    <property type="entry name" value="Prot_kinase_dom"/>
</dbReference>
<sequence length="508" mass="57666">MGQRISCLNIATESECVYSLHPSTPLQLNNDTPRLENHQLDESRVVPCEEDGVGSLVKEKKKVKKKSSFWRKLFRFSCPRTGRGEKVEQVDSEKVKPVTETEPSTDDQTSVGNIPNPVEHHDNQQAPNSLEVPSSIIDLQIQEQCENVELEEETSTDDQTSVETISSVESYGPQNTPNSSFEIPLFTVDEQIQEFPDDLSEEETVCPLAENPSQDMVLIIGSMCWTYNMGELLGEGGFGAVYAGVRAHDGLPVAIKFAKKMEGMEYLYVPGLPELVPLEIGLTLMANKGPSSPNIIDLLDWQDFPDYYIMVLQRPSPCLSVFKLLESCGNIFEERFARYVMRQVIEAAETCCRRGVFHRDIKLENLIINTHTMDVTLIDFGCGNLFHETEYHTFSGTEMYCPPEFFETGKYFARPATVYSLGVLLYTMVCGYMPDYTDREKMQHWLWYLPSLSCECSHLINACLHPDPSERIQLEQILLHDWFTISPSDMEDERPVLVMQEELISQAC</sequence>
<dbReference type="PROSITE" id="PS00107">
    <property type="entry name" value="PROTEIN_KINASE_ATP"/>
    <property type="match status" value="1"/>
</dbReference>
<protein>
    <recommendedName>
        <fullName evidence="2">non-specific serine/threonine protein kinase</fullName>
        <ecNumber evidence="2">2.7.11.1</ecNumber>
    </recommendedName>
</protein>
<keyword evidence="7 10" id="KW-0067">ATP-binding</keyword>
<dbReference type="InterPro" id="IPR017441">
    <property type="entry name" value="Protein_kinase_ATP_BS"/>
</dbReference>
<dbReference type="EC" id="2.7.11.1" evidence="2"/>
<evidence type="ECO:0000256" key="5">
    <source>
        <dbReference type="ARBA" id="ARBA00022741"/>
    </source>
</evidence>
<keyword evidence="4" id="KW-0808">Transferase</keyword>
<proteinExistence type="inferred from homology"/>
<evidence type="ECO:0000256" key="2">
    <source>
        <dbReference type="ARBA" id="ARBA00012513"/>
    </source>
</evidence>
<organism evidence="12 13">
    <name type="scientific">Danio rerio</name>
    <name type="common">Zebrafish</name>
    <name type="synonym">Brachydanio rerio</name>
    <dbReference type="NCBI Taxonomy" id="7955"/>
    <lineage>
        <taxon>Eukaryota</taxon>
        <taxon>Metazoa</taxon>
        <taxon>Chordata</taxon>
        <taxon>Craniata</taxon>
        <taxon>Vertebrata</taxon>
        <taxon>Euteleostomi</taxon>
        <taxon>Actinopterygii</taxon>
        <taxon>Neopterygii</taxon>
        <taxon>Teleostei</taxon>
        <taxon>Ostariophysi</taxon>
        <taxon>Cypriniformes</taxon>
        <taxon>Danionidae</taxon>
        <taxon>Danioninae</taxon>
        <taxon>Danio</taxon>
    </lineage>
</organism>
<evidence type="ECO:0000256" key="10">
    <source>
        <dbReference type="PROSITE-ProRule" id="PRU10141"/>
    </source>
</evidence>
<evidence type="ECO:0000256" key="7">
    <source>
        <dbReference type="ARBA" id="ARBA00022840"/>
    </source>
</evidence>
<dbReference type="GO" id="GO:0005524">
    <property type="term" value="F:ATP binding"/>
    <property type="evidence" value="ECO:0007669"/>
    <property type="project" value="UniProtKB-UniRule"/>
</dbReference>
<evidence type="ECO:0000313" key="13">
    <source>
        <dbReference type="RefSeq" id="XP_068074514.2"/>
    </source>
</evidence>
<dbReference type="FunFam" id="3.30.200.20:FF:000246">
    <property type="entry name" value="Pim proto-oncogene, serine/threonine kinase,-related 152"/>
    <property type="match status" value="1"/>
</dbReference>
<evidence type="ECO:0000256" key="1">
    <source>
        <dbReference type="ARBA" id="ARBA00005505"/>
    </source>
</evidence>